<dbReference type="Pfam" id="PF19300">
    <property type="entry name" value="BPD_transp_1_N"/>
    <property type="match status" value="1"/>
</dbReference>
<dbReference type="GO" id="GO:0071916">
    <property type="term" value="F:dipeptide transmembrane transporter activity"/>
    <property type="evidence" value="ECO:0007669"/>
    <property type="project" value="TreeGrafter"/>
</dbReference>
<keyword evidence="10" id="KW-1185">Reference proteome</keyword>
<comment type="similarity">
    <text evidence="7">Belongs to the binding-protein-dependent transport system permease family.</text>
</comment>
<feature type="transmembrane region" description="Helical" evidence="7">
    <location>
        <begin position="290"/>
        <end position="313"/>
    </location>
</feature>
<evidence type="ECO:0000259" key="8">
    <source>
        <dbReference type="PROSITE" id="PS50928"/>
    </source>
</evidence>
<dbReference type="Gene3D" id="1.10.3720.10">
    <property type="entry name" value="MetI-like"/>
    <property type="match status" value="1"/>
</dbReference>
<dbReference type="InterPro" id="IPR000515">
    <property type="entry name" value="MetI-like"/>
</dbReference>
<dbReference type="RefSeq" id="WP_069115151.1">
    <property type="nucleotide sequence ID" value="NZ_FNUC01000003.1"/>
</dbReference>
<dbReference type="Proteomes" id="UP000181980">
    <property type="component" value="Unassembled WGS sequence"/>
</dbReference>
<sequence length="322" mass="34205">MRSSFRARHPWLVFLTRRLGRFVVSMAVVVTAAFAMVHALPGDPVRAALGLRASPETISATREKLGLDDPLWQQYVDYLRGLLHLDLGTSLDSQTPVREIMAQLVPATVKLGLTAFVVCIVIAIPVGLLIGIATRDGRGRTVHLGFGGLTGLALSVPDYLLSVGLVFVFSVSLGALPVAGMTGAASFVLPVIALVVGPGAYLARIVRAETQGVLSEDYIRTARAKRLPARVVYLRHALPNTLTPTLTVCGMILASMLAGTVLVESVFAWPGIGAELVDSVLVKDYPMVQAVALFFGAGILLINLVVDVAIAAFDPRSTIKES</sequence>
<gene>
    <name evidence="9" type="ORF">SAMN04488561_2419</name>
</gene>
<evidence type="ECO:0000256" key="6">
    <source>
        <dbReference type="ARBA" id="ARBA00023136"/>
    </source>
</evidence>
<comment type="subcellular location">
    <subcellularLocation>
        <location evidence="1 7">Cell membrane</location>
        <topology evidence="1 7">Multi-pass membrane protein</topology>
    </subcellularLocation>
</comment>
<dbReference type="SUPFAM" id="SSF161098">
    <property type="entry name" value="MetI-like"/>
    <property type="match status" value="1"/>
</dbReference>
<keyword evidence="4 7" id="KW-0812">Transmembrane</keyword>
<keyword evidence="5 7" id="KW-1133">Transmembrane helix</keyword>
<proteinExistence type="inferred from homology"/>
<organism evidence="9 10">
    <name type="scientific">Jiangella alba</name>
    <dbReference type="NCBI Taxonomy" id="561176"/>
    <lineage>
        <taxon>Bacteria</taxon>
        <taxon>Bacillati</taxon>
        <taxon>Actinomycetota</taxon>
        <taxon>Actinomycetes</taxon>
        <taxon>Jiangellales</taxon>
        <taxon>Jiangellaceae</taxon>
        <taxon>Jiangella</taxon>
    </lineage>
</organism>
<evidence type="ECO:0000256" key="5">
    <source>
        <dbReference type="ARBA" id="ARBA00022989"/>
    </source>
</evidence>
<feature type="transmembrane region" description="Helical" evidence="7">
    <location>
        <begin position="175"/>
        <end position="197"/>
    </location>
</feature>
<evidence type="ECO:0000256" key="4">
    <source>
        <dbReference type="ARBA" id="ARBA00022692"/>
    </source>
</evidence>
<dbReference type="EMBL" id="FNUC01000003">
    <property type="protein sequence ID" value="SEE72227.1"/>
    <property type="molecule type" value="Genomic_DNA"/>
</dbReference>
<feature type="domain" description="ABC transmembrane type-1" evidence="8">
    <location>
        <begin position="105"/>
        <end position="306"/>
    </location>
</feature>
<feature type="transmembrane region" description="Helical" evidence="7">
    <location>
        <begin position="21"/>
        <end position="40"/>
    </location>
</feature>
<name>A0A1H5L6M5_9ACTN</name>
<keyword evidence="3" id="KW-1003">Cell membrane</keyword>
<evidence type="ECO:0000256" key="1">
    <source>
        <dbReference type="ARBA" id="ARBA00004651"/>
    </source>
</evidence>
<dbReference type="PANTHER" id="PTHR43163">
    <property type="entry name" value="DIPEPTIDE TRANSPORT SYSTEM PERMEASE PROTEIN DPPB-RELATED"/>
    <property type="match status" value="1"/>
</dbReference>
<keyword evidence="6 7" id="KW-0472">Membrane</keyword>
<keyword evidence="2 7" id="KW-0813">Transport</keyword>
<dbReference type="AlphaFoldDB" id="A0A1H5L6M5"/>
<dbReference type="Pfam" id="PF00528">
    <property type="entry name" value="BPD_transp_1"/>
    <property type="match status" value="1"/>
</dbReference>
<dbReference type="GO" id="GO:0005886">
    <property type="term" value="C:plasma membrane"/>
    <property type="evidence" value="ECO:0007669"/>
    <property type="project" value="UniProtKB-SubCell"/>
</dbReference>
<feature type="transmembrane region" description="Helical" evidence="7">
    <location>
        <begin position="245"/>
        <end position="270"/>
    </location>
</feature>
<evidence type="ECO:0000256" key="2">
    <source>
        <dbReference type="ARBA" id="ARBA00022448"/>
    </source>
</evidence>
<feature type="transmembrane region" description="Helical" evidence="7">
    <location>
        <begin position="111"/>
        <end position="132"/>
    </location>
</feature>
<accession>A0A1H5L6M5</accession>
<feature type="transmembrane region" description="Helical" evidence="7">
    <location>
        <begin position="144"/>
        <end position="169"/>
    </location>
</feature>
<evidence type="ECO:0000313" key="9">
    <source>
        <dbReference type="EMBL" id="SEE72227.1"/>
    </source>
</evidence>
<reference evidence="10" key="1">
    <citation type="submission" date="2016-10" db="EMBL/GenBank/DDBJ databases">
        <authorList>
            <person name="Varghese N."/>
            <person name="Submissions S."/>
        </authorList>
    </citation>
    <scope>NUCLEOTIDE SEQUENCE [LARGE SCALE GENOMIC DNA]</scope>
    <source>
        <strain evidence="10">DSM 45237</strain>
    </source>
</reference>
<dbReference type="InterPro" id="IPR045621">
    <property type="entry name" value="BPD_transp_1_N"/>
</dbReference>
<dbReference type="STRING" id="561176.SAMN04488561_2419"/>
<evidence type="ECO:0000256" key="3">
    <source>
        <dbReference type="ARBA" id="ARBA00022475"/>
    </source>
</evidence>
<dbReference type="CDD" id="cd06261">
    <property type="entry name" value="TM_PBP2"/>
    <property type="match status" value="1"/>
</dbReference>
<evidence type="ECO:0000256" key="7">
    <source>
        <dbReference type="RuleBase" id="RU363032"/>
    </source>
</evidence>
<evidence type="ECO:0000313" key="10">
    <source>
        <dbReference type="Proteomes" id="UP000181980"/>
    </source>
</evidence>
<dbReference type="InterPro" id="IPR035906">
    <property type="entry name" value="MetI-like_sf"/>
</dbReference>
<dbReference type="PANTHER" id="PTHR43163:SF6">
    <property type="entry name" value="DIPEPTIDE TRANSPORT SYSTEM PERMEASE PROTEIN DPPB-RELATED"/>
    <property type="match status" value="1"/>
</dbReference>
<dbReference type="PROSITE" id="PS50928">
    <property type="entry name" value="ABC_TM1"/>
    <property type="match status" value="1"/>
</dbReference>
<protein>
    <submittedName>
        <fullName evidence="9">Peptide/nickel transport system permease protein</fullName>
    </submittedName>
</protein>